<organism evidence="1 2">
    <name type="scientific">Gossypium schwendimanii</name>
    <name type="common">Cotton</name>
    <dbReference type="NCBI Taxonomy" id="34291"/>
    <lineage>
        <taxon>Eukaryota</taxon>
        <taxon>Viridiplantae</taxon>
        <taxon>Streptophyta</taxon>
        <taxon>Embryophyta</taxon>
        <taxon>Tracheophyta</taxon>
        <taxon>Spermatophyta</taxon>
        <taxon>Magnoliopsida</taxon>
        <taxon>eudicotyledons</taxon>
        <taxon>Gunneridae</taxon>
        <taxon>Pentapetalae</taxon>
        <taxon>rosids</taxon>
        <taxon>malvids</taxon>
        <taxon>Malvales</taxon>
        <taxon>Malvaceae</taxon>
        <taxon>Malvoideae</taxon>
        <taxon>Gossypium</taxon>
    </lineage>
</organism>
<protein>
    <submittedName>
        <fullName evidence="1">Uncharacterized protein</fullName>
    </submittedName>
</protein>
<reference evidence="1 2" key="1">
    <citation type="journal article" date="2019" name="Genome Biol. Evol.">
        <title>Insights into the evolution of the New World diploid cottons (Gossypium, subgenus Houzingenia) based on genome sequencing.</title>
        <authorList>
            <person name="Grover C.E."/>
            <person name="Arick M.A. 2nd"/>
            <person name="Thrash A."/>
            <person name="Conover J.L."/>
            <person name="Sanders W.S."/>
            <person name="Peterson D.G."/>
            <person name="Frelichowski J.E."/>
            <person name="Scheffler J.A."/>
            <person name="Scheffler B.E."/>
            <person name="Wendel J.F."/>
        </authorList>
    </citation>
    <scope>NUCLEOTIDE SEQUENCE [LARGE SCALE GENOMIC DNA]</scope>
    <source>
        <strain evidence="1">1</strain>
        <tissue evidence="1">Leaf</tissue>
    </source>
</reference>
<gene>
    <name evidence="1" type="ORF">Goshw_007673</name>
</gene>
<keyword evidence="2" id="KW-1185">Reference proteome</keyword>
<sequence>MALDLVLAKLTRVLLLRSHSCEVYASSPEGYSRELSLQTSSIPVMSSADYAYRRTFFFRVGFIRSMSMGDLISIHPSELKFPCKFSFASLAFLLF</sequence>
<accession>A0A7J9LVX8</accession>
<dbReference type="Proteomes" id="UP000593576">
    <property type="component" value="Unassembled WGS sequence"/>
</dbReference>
<comment type="caution">
    <text evidence="1">The sequence shown here is derived from an EMBL/GenBank/DDBJ whole genome shotgun (WGS) entry which is preliminary data.</text>
</comment>
<dbReference type="EMBL" id="JABFAF010000008">
    <property type="protein sequence ID" value="MBA0862369.1"/>
    <property type="molecule type" value="Genomic_DNA"/>
</dbReference>
<evidence type="ECO:0000313" key="1">
    <source>
        <dbReference type="EMBL" id="MBA0862369.1"/>
    </source>
</evidence>
<proteinExistence type="predicted"/>
<evidence type="ECO:0000313" key="2">
    <source>
        <dbReference type="Proteomes" id="UP000593576"/>
    </source>
</evidence>
<dbReference type="AlphaFoldDB" id="A0A7J9LVX8"/>
<name>A0A7J9LVX8_GOSSC</name>